<organism evidence="1 2">
    <name type="scientific">Methylobacter tundripaludum</name>
    <dbReference type="NCBI Taxonomy" id="173365"/>
    <lineage>
        <taxon>Bacteria</taxon>
        <taxon>Pseudomonadati</taxon>
        <taxon>Pseudomonadota</taxon>
        <taxon>Gammaproteobacteria</taxon>
        <taxon>Methylococcales</taxon>
        <taxon>Methylococcaceae</taxon>
        <taxon>Methylobacter</taxon>
    </lineage>
</organism>
<accession>A0A2S6HHJ9</accession>
<evidence type="ECO:0000313" key="1">
    <source>
        <dbReference type="EMBL" id="PPK76948.1"/>
    </source>
</evidence>
<evidence type="ECO:0000313" key="2">
    <source>
        <dbReference type="Proteomes" id="UP000240010"/>
    </source>
</evidence>
<protein>
    <submittedName>
        <fullName evidence="1">Uncharacterized protein</fullName>
    </submittedName>
</protein>
<proteinExistence type="predicted"/>
<reference evidence="1 2" key="1">
    <citation type="submission" date="2018-02" db="EMBL/GenBank/DDBJ databases">
        <title>Subsurface microbial communities from deep shales in Ohio and West Virginia, USA.</title>
        <authorList>
            <person name="Wrighton K."/>
        </authorList>
    </citation>
    <scope>NUCLEOTIDE SEQUENCE [LARGE SCALE GENOMIC DNA]</scope>
    <source>
        <strain evidence="1 2">OWC-DMM</strain>
    </source>
</reference>
<dbReference type="Proteomes" id="UP000240010">
    <property type="component" value="Unassembled WGS sequence"/>
</dbReference>
<comment type="caution">
    <text evidence="1">The sequence shown here is derived from an EMBL/GenBank/DDBJ whole genome shotgun (WGS) entry which is preliminary data.</text>
</comment>
<sequence>MLIYNGYQYDALRGAVSGNLHQRKSQSYANVLLFCF</sequence>
<dbReference type="EMBL" id="PTIZ01000002">
    <property type="protein sequence ID" value="PPK76948.1"/>
    <property type="molecule type" value="Genomic_DNA"/>
</dbReference>
<name>A0A2S6HHJ9_9GAMM</name>
<dbReference type="AlphaFoldDB" id="A0A2S6HHJ9"/>
<gene>
    <name evidence="1" type="ORF">B0F87_10252</name>
</gene>